<evidence type="ECO:0000313" key="2">
    <source>
        <dbReference type="Proteomes" id="UP000886674"/>
    </source>
</evidence>
<organism evidence="1 2">
    <name type="scientific">Candidatus Thiodiazotropha taylori</name>
    <dbReference type="NCBI Taxonomy" id="2792791"/>
    <lineage>
        <taxon>Bacteria</taxon>
        <taxon>Pseudomonadati</taxon>
        <taxon>Pseudomonadota</taxon>
        <taxon>Gammaproteobacteria</taxon>
        <taxon>Chromatiales</taxon>
        <taxon>Sedimenticolaceae</taxon>
        <taxon>Candidatus Thiodiazotropha</taxon>
    </lineage>
</organism>
<dbReference type="Proteomes" id="UP000886674">
    <property type="component" value="Unassembled WGS sequence"/>
</dbReference>
<evidence type="ECO:0000313" key="1">
    <source>
        <dbReference type="EMBL" id="MCG7978384.1"/>
    </source>
</evidence>
<comment type="caution">
    <text evidence="1">The sequence shown here is derived from an EMBL/GenBank/DDBJ whole genome shotgun (WGS) entry which is preliminary data.</text>
</comment>
<proteinExistence type="predicted"/>
<dbReference type="InterPro" id="IPR021253">
    <property type="entry name" value="ZrgA-like"/>
</dbReference>
<protein>
    <submittedName>
        <fullName evidence="1">DUF2796 domain-containing protein</fullName>
    </submittedName>
</protein>
<sequence>MDKINWYIIFCSTALLAGSIQLNAAEHEHEHHEAHIHGEAQLLLAMEDNTLEMELLSPAMNMVGFEHQPANEAQARAVESAVNTLKQTGRIFSFPDTAKCDSVSVEVVSPLTENDQHVDEEEVHSDFKAHYHFRCAEISRLERIEVQLFSAFPGIEVIEVQSISKRGQRKLDLTPEHNTLEL</sequence>
<dbReference type="EMBL" id="JAEPCR010000043">
    <property type="protein sequence ID" value="MCG7978384.1"/>
    <property type="molecule type" value="Genomic_DNA"/>
</dbReference>
<reference evidence="1" key="1">
    <citation type="journal article" date="2021" name="Proc. Natl. Acad. Sci. U.S.A.">
        <title>Global biogeography of chemosynthetic symbionts reveals both localized and globally distributed symbiont groups. .</title>
        <authorList>
            <person name="Osvatic J.T."/>
            <person name="Wilkins L.G.E."/>
            <person name="Leibrecht L."/>
            <person name="Leray M."/>
            <person name="Zauner S."/>
            <person name="Polzin J."/>
            <person name="Camacho Y."/>
            <person name="Gros O."/>
            <person name="van Gils J.A."/>
            <person name="Eisen J.A."/>
            <person name="Petersen J.M."/>
            <person name="Yuen B."/>
        </authorList>
    </citation>
    <scope>NUCLEOTIDE SEQUENCE</scope>
    <source>
        <strain evidence="1">MAGclacostrist055</strain>
    </source>
</reference>
<name>A0A9E4TSK3_9GAMM</name>
<gene>
    <name evidence="1" type="ORF">JAY77_09610</name>
</gene>
<accession>A0A9E4TSK3</accession>
<dbReference type="AlphaFoldDB" id="A0A9E4TSK3"/>
<dbReference type="Pfam" id="PF10986">
    <property type="entry name" value="ZrgA"/>
    <property type="match status" value="1"/>
</dbReference>